<feature type="region of interest" description="Disordered" evidence="1">
    <location>
        <begin position="1"/>
        <end position="24"/>
    </location>
</feature>
<accession>A0A3D8PQU1</accession>
<dbReference type="AlphaFoldDB" id="A0A3D8PQU1"/>
<dbReference type="Proteomes" id="UP000257143">
    <property type="component" value="Unassembled WGS sequence"/>
</dbReference>
<keyword evidence="3" id="KW-1185">Reference proteome</keyword>
<gene>
    <name evidence="2" type="ORF">CWR48_13970</name>
</gene>
<organism evidence="2 3">
    <name type="scientific">Oceanobacillus arenosus</name>
    <dbReference type="NCBI Taxonomy" id="1229153"/>
    <lineage>
        <taxon>Bacteria</taxon>
        <taxon>Bacillati</taxon>
        <taxon>Bacillota</taxon>
        <taxon>Bacilli</taxon>
        <taxon>Bacillales</taxon>
        <taxon>Bacillaceae</taxon>
        <taxon>Oceanobacillus</taxon>
    </lineage>
</organism>
<name>A0A3D8PQU1_9BACI</name>
<reference evidence="3" key="1">
    <citation type="submission" date="2017-11" db="EMBL/GenBank/DDBJ databases">
        <authorList>
            <person name="Zhu W."/>
        </authorList>
    </citation>
    <scope>NUCLEOTIDE SEQUENCE [LARGE SCALE GENOMIC DNA]</scope>
    <source>
        <strain evidence="3">CAU 1183</strain>
    </source>
</reference>
<proteinExistence type="predicted"/>
<evidence type="ECO:0000313" key="2">
    <source>
        <dbReference type="EMBL" id="RDW17618.1"/>
    </source>
</evidence>
<protein>
    <submittedName>
        <fullName evidence="2">Uncharacterized protein</fullName>
    </submittedName>
</protein>
<evidence type="ECO:0000313" key="3">
    <source>
        <dbReference type="Proteomes" id="UP000257143"/>
    </source>
</evidence>
<evidence type="ECO:0000256" key="1">
    <source>
        <dbReference type="SAM" id="MobiDB-lite"/>
    </source>
</evidence>
<sequence>MVNRHRTHWSNMSDGKYERNPNQLDEDLKANMERLERKKDHIEQLVLGTFKSDPVRQDETFSIFVEVLRDWKLRK</sequence>
<comment type="caution">
    <text evidence="2">The sequence shown here is derived from an EMBL/GenBank/DDBJ whole genome shotgun (WGS) entry which is preliminary data.</text>
</comment>
<dbReference type="EMBL" id="PIOC01000019">
    <property type="protein sequence ID" value="RDW17618.1"/>
    <property type="molecule type" value="Genomic_DNA"/>
</dbReference>